<dbReference type="InterPro" id="IPR018488">
    <property type="entry name" value="cNMP-bd_CS"/>
</dbReference>
<comment type="catalytic activity">
    <reaction evidence="15">
        <text>L-threonyl-[protein] + ATP = O-phospho-L-threonyl-[protein] + ADP + H(+)</text>
        <dbReference type="Rhea" id="RHEA:46608"/>
        <dbReference type="Rhea" id="RHEA-COMP:11060"/>
        <dbReference type="Rhea" id="RHEA-COMP:11605"/>
        <dbReference type="ChEBI" id="CHEBI:15378"/>
        <dbReference type="ChEBI" id="CHEBI:30013"/>
        <dbReference type="ChEBI" id="CHEBI:30616"/>
        <dbReference type="ChEBI" id="CHEBI:61977"/>
        <dbReference type="ChEBI" id="CHEBI:456216"/>
        <dbReference type="EC" id="2.7.11.12"/>
    </reaction>
</comment>
<dbReference type="InterPro" id="IPR011009">
    <property type="entry name" value="Kinase-like_dom_sf"/>
</dbReference>
<dbReference type="Gene3D" id="2.60.120.10">
    <property type="entry name" value="Jelly Rolls"/>
    <property type="match status" value="2"/>
</dbReference>
<dbReference type="OrthoDB" id="377346at2759"/>
<dbReference type="InterPro" id="IPR000961">
    <property type="entry name" value="AGC-kinase_C"/>
</dbReference>
<dbReference type="KEGG" id="mis:MICPUN_83157"/>
<feature type="domain" description="Protein kinase" evidence="18">
    <location>
        <begin position="277"/>
        <end position="544"/>
    </location>
</feature>
<dbReference type="Pfam" id="PF00027">
    <property type="entry name" value="cNMP_binding"/>
    <property type="match status" value="2"/>
</dbReference>
<dbReference type="CDD" id="cd05123">
    <property type="entry name" value="STKc_AGC"/>
    <property type="match status" value="1"/>
</dbReference>
<evidence type="ECO:0000256" key="6">
    <source>
        <dbReference type="ARBA" id="ARBA00022535"/>
    </source>
</evidence>
<gene>
    <name evidence="21" type="ORF">MICPUN_83157</name>
</gene>
<feature type="domain" description="Cyclic nucleotide-binding" evidence="19">
    <location>
        <begin position="1"/>
        <end position="85"/>
    </location>
</feature>
<dbReference type="RefSeq" id="XP_002503237.1">
    <property type="nucleotide sequence ID" value="XM_002503191.1"/>
</dbReference>
<dbReference type="PROSITE" id="PS00108">
    <property type="entry name" value="PROTEIN_KINASE_ST"/>
    <property type="match status" value="1"/>
</dbReference>
<evidence type="ECO:0000256" key="2">
    <source>
        <dbReference type="ARBA" id="ARBA00006352"/>
    </source>
</evidence>
<evidence type="ECO:0000259" key="18">
    <source>
        <dbReference type="PROSITE" id="PS50011"/>
    </source>
</evidence>
<evidence type="ECO:0000256" key="8">
    <source>
        <dbReference type="ARBA" id="ARBA00022723"/>
    </source>
</evidence>
<evidence type="ECO:0000256" key="4">
    <source>
        <dbReference type="ARBA" id="ARBA00022490"/>
    </source>
</evidence>
<evidence type="ECO:0000256" key="13">
    <source>
        <dbReference type="ARBA" id="ARBA00022992"/>
    </source>
</evidence>
<dbReference type="PROSITE" id="PS50011">
    <property type="entry name" value="PROTEIN_KINASE_DOM"/>
    <property type="match status" value="1"/>
</dbReference>
<protein>
    <recommendedName>
        <fullName evidence="14">cGMP-dependent protein kinase</fullName>
        <ecNumber evidence="3">2.7.11.12</ecNumber>
    </recommendedName>
</protein>
<evidence type="ECO:0000256" key="10">
    <source>
        <dbReference type="ARBA" id="ARBA00022777"/>
    </source>
</evidence>
<keyword evidence="9 17" id="KW-0547">Nucleotide-binding</keyword>
<keyword evidence="5" id="KW-0723">Serine/threonine-protein kinase</keyword>
<dbReference type="InParanoid" id="C1E8D5"/>
<sequence>MREVSFEPGEAIVTQGARDDDAFYVLASGTANVVVDGSTVKTLVPGDPFGEVSLMYNTERTATVRAAGTSKCRAFELKRERYDLVRAAQADADARRRLDLVSASPTLRALDATTLRRVAESAEPQRYRAGETIFVRGDVGDALYVVEVGIVSVHAAGGEEVRRFGVKDVFGEVALLNDDGRRTADAIAATDCVLLAITRDAFTAIAGPSIKAALHGADIANVPLFAHLDVKQIAALAEATRLVKFSDGDEVIRAGMPPECLFIVDEGTFEEVVPPSLKLIATLGSGGFSRVFHVTARVLIGTNGAKVRRSYALKVVPIEQMVKNNVVHNVRNERDVMMALDHPFITRLHACFKAADHVYYVLDLIPGLELYWCMQNFEFSERGAAFYVAQVVLMLEYMHERQVSYRDVKPENLMLANDGYLRLVDFGLSKFLAPGERTFTFCGTPLYLAPEIWGHGGHDKAVDWWALGCLAYELASNGTLPFHGETQGDIRKKILNEPVSFDGAAKRFSPELRALVEGLLQKNQHKRLGVLRDGAGGVKTSAWFRDLDWIALARMEYPPPFTPDAAGGSKEALRITPRDQELVPPPSRECPMYGDMFPDF</sequence>
<dbReference type="InterPro" id="IPR014710">
    <property type="entry name" value="RmlC-like_jellyroll"/>
</dbReference>
<reference evidence="21 22" key="1">
    <citation type="journal article" date="2009" name="Science">
        <title>Green evolution and dynamic adaptations revealed by genomes of the marine picoeukaryotes Micromonas.</title>
        <authorList>
            <person name="Worden A.Z."/>
            <person name="Lee J.H."/>
            <person name="Mock T."/>
            <person name="Rouze P."/>
            <person name="Simmons M.P."/>
            <person name="Aerts A.L."/>
            <person name="Allen A.E."/>
            <person name="Cuvelier M.L."/>
            <person name="Derelle E."/>
            <person name="Everett M.V."/>
            <person name="Foulon E."/>
            <person name="Grimwood J."/>
            <person name="Gundlach H."/>
            <person name="Henrissat B."/>
            <person name="Napoli C."/>
            <person name="McDonald S.M."/>
            <person name="Parker M.S."/>
            <person name="Rombauts S."/>
            <person name="Salamov A."/>
            <person name="Von Dassow P."/>
            <person name="Badger J.H."/>
            <person name="Coutinho P.M."/>
            <person name="Demir E."/>
            <person name="Dubchak I."/>
            <person name="Gentemann C."/>
            <person name="Eikrem W."/>
            <person name="Gready J.E."/>
            <person name="John U."/>
            <person name="Lanier W."/>
            <person name="Lindquist E.A."/>
            <person name="Lucas S."/>
            <person name="Mayer K.F."/>
            <person name="Moreau H."/>
            <person name="Not F."/>
            <person name="Otillar R."/>
            <person name="Panaud O."/>
            <person name="Pangilinan J."/>
            <person name="Paulsen I."/>
            <person name="Piegu B."/>
            <person name="Poliakov A."/>
            <person name="Robbens S."/>
            <person name="Schmutz J."/>
            <person name="Toulza E."/>
            <person name="Wyss T."/>
            <person name="Zelensky A."/>
            <person name="Zhou K."/>
            <person name="Armbrust E.V."/>
            <person name="Bhattacharya D."/>
            <person name="Goodenough U.W."/>
            <person name="Van de Peer Y."/>
            <person name="Grigoriev I.V."/>
        </authorList>
    </citation>
    <scope>NUCLEOTIDE SEQUENCE [LARGE SCALE GENOMIC DNA]</scope>
    <source>
        <strain evidence="22">RCC299 / NOUM17</strain>
    </source>
</reference>
<keyword evidence="22" id="KW-1185">Reference proteome</keyword>
<dbReference type="GO" id="GO:0046872">
    <property type="term" value="F:metal ion binding"/>
    <property type="evidence" value="ECO:0007669"/>
    <property type="project" value="UniProtKB-KW"/>
</dbReference>
<dbReference type="CDD" id="cd00038">
    <property type="entry name" value="CAP_ED"/>
    <property type="match status" value="3"/>
</dbReference>
<dbReference type="eggNOG" id="KOG0614">
    <property type="taxonomic scope" value="Eukaryota"/>
</dbReference>
<evidence type="ECO:0000256" key="17">
    <source>
        <dbReference type="PROSITE-ProRule" id="PRU10141"/>
    </source>
</evidence>
<dbReference type="PROSITE" id="PS51285">
    <property type="entry name" value="AGC_KINASE_CTER"/>
    <property type="match status" value="1"/>
</dbReference>
<evidence type="ECO:0000256" key="7">
    <source>
        <dbReference type="ARBA" id="ARBA00022679"/>
    </source>
</evidence>
<comment type="similarity">
    <text evidence="2">Belongs to the protein kinase superfamily. AGC Ser/Thr protein kinase family. cGMP subfamily.</text>
</comment>
<dbReference type="InterPro" id="IPR017441">
    <property type="entry name" value="Protein_kinase_ATP_BS"/>
</dbReference>
<feature type="domain" description="AGC-kinase C-terminal" evidence="20">
    <location>
        <begin position="545"/>
        <end position="600"/>
    </location>
</feature>
<dbReference type="GO" id="GO:0005952">
    <property type="term" value="C:cAMP-dependent protein kinase complex"/>
    <property type="evidence" value="ECO:0007669"/>
    <property type="project" value="TreeGrafter"/>
</dbReference>
<keyword evidence="12" id="KW-0460">Magnesium</keyword>
<name>C1E8D5_MICCC</name>
<keyword evidence="8" id="KW-0479">Metal-binding</keyword>
<keyword evidence="11 17" id="KW-0067">ATP-binding</keyword>
<dbReference type="EC" id="2.7.11.12" evidence="3"/>
<feature type="binding site" evidence="17">
    <location>
        <position position="314"/>
    </location>
    <ligand>
        <name>ATP</name>
        <dbReference type="ChEBI" id="CHEBI:30616"/>
    </ligand>
</feature>
<dbReference type="GO" id="GO:0004691">
    <property type="term" value="F:cAMP-dependent protein kinase activity"/>
    <property type="evidence" value="ECO:0007669"/>
    <property type="project" value="TreeGrafter"/>
</dbReference>
<evidence type="ECO:0000259" key="19">
    <source>
        <dbReference type="PROSITE" id="PS50042"/>
    </source>
</evidence>
<comment type="catalytic activity">
    <reaction evidence="16">
        <text>L-seryl-[protein] + ATP = O-phospho-L-seryl-[protein] + ADP + H(+)</text>
        <dbReference type="Rhea" id="RHEA:17989"/>
        <dbReference type="Rhea" id="RHEA-COMP:9863"/>
        <dbReference type="Rhea" id="RHEA-COMP:11604"/>
        <dbReference type="ChEBI" id="CHEBI:15378"/>
        <dbReference type="ChEBI" id="CHEBI:29999"/>
        <dbReference type="ChEBI" id="CHEBI:30616"/>
        <dbReference type="ChEBI" id="CHEBI:83421"/>
        <dbReference type="ChEBI" id="CHEBI:456216"/>
        <dbReference type="EC" id="2.7.11.12"/>
    </reaction>
</comment>
<proteinExistence type="inferred from homology"/>
<dbReference type="PANTHER" id="PTHR24353:SF37">
    <property type="entry name" value="CAMP-DEPENDENT PROTEIN KINASE CATALYTIC SUBUNIT PRKX"/>
    <property type="match status" value="1"/>
</dbReference>
<evidence type="ECO:0000313" key="22">
    <source>
        <dbReference type="Proteomes" id="UP000002009"/>
    </source>
</evidence>
<dbReference type="InterPro" id="IPR018490">
    <property type="entry name" value="cNMP-bd_dom_sf"/>
</dbReference>
<keyword evidence="10" id="KW-0418">Kinase</keyword>
<dbReference type="Pfam" id="PF00069">
    <property type="entry name" value="Pkinase"/>
    <property type="match status" value="1"/>
</dbReference>
<dbReference type="GO" id="GO:0005524">
    <property type="term" value="F:ATP binding"/>
    <property type="evidence" value="ECO:0007669"/>
    <property type="project" value="UniProtKB-UniRule"/>
</dbReference>
<dbReference type="GO" id="GO:0030553">
    <property type="term" value="F:cGMP binding"/>
    <property type="evidence" value="ECO:0007669"/>
    <property type="project" value="UniProtKB-KW"/>
</dbReference>
<dbReference type="InterPro" id="IPR000595">
    <property type="entry name" value="cNMP-bd_dom"/>
</dbReference>
<evidence type="ECO:0000313" key="21">
    <source>
        <dbReference type="EMBL" id="ACO64495.1"/>
    </source>
</evidence>
<evidence type="ECO:0000256" key="14">
    <source>
        <dbReference type="ARBA" id="ARBA00024113"/>
    </source>
</evidence>
<dbReference type="STRING" id="296587.C1E8D5"/>
<dbReference type="SUPFAM" id="SSF56112">
    <property type="entry name" value="Protein kinase-like (PK-like)"/>
    <property type="match status" value="1"/>
</dbReference>
<accession>C1E8D5</accession>
<evidence type="ECO:0000256" key="15">
    <source>
        <dbReference type="ARBA" id="ARBA00047298"/>
    </source>
</evidence>
<evidence type="ECO:0000256" key="3">
    <source>
        <dbReference type="ARBA" id="ARBA00012428"/>
    </source>
</evidence>
<evidence type="ECO:0000256" key="9">
    <source>
        <dbReference type="ARBA" id="ARBA00022741"/>
    </source>
</evidence>
<dbReference type="GeneID" id="8244524"/>
<dbReference type="SMART" id="SM00220">
    <property type="entry name" value="S_TKc"/>
    <property type="match status" value="1"/>
</dbReference>
<feature type="domain" description="Cyclic nucleotide-binding" evidence="19">
    <location>
        <begin position="106"/>
        <end position="209"/>
    </location>
</feature>
<evidence type="ECO:0000256" key="16">
    <source>
        <dbReference type="ARBA" id="ARBA00047462"/>
    </source>
</evidence>
<keyword evidence="7" id="KW-0808">Transferase</keyword>
<dbReference type="SMART" id="SM00100">
    <property type="entry name" value="cNMP"/>
    <property type="match status" value="3"/>
</dbReference>
<evidence type="ECO:0000256" key="5">
    <source>
        <dbReference type="ARBA" id="ARBA00022527"/>
    </source>
</evidence>
<dbReference type="Gene3D" id="1.10.510.10">
    <property type="entry name" value="Transferase(Phosphotransferase) domain 1"/>
    <property type="match status" value="1"/>
</dbReference>
<feature type="domain" description="Cyclic nucleotide-binding" evidence="19">
    <location>
        <begin position="224"/>
        <end position="288"/>
    </location>
</feature>
<comment type="cofactor">
    <cofactor evidence="1">
        <name>Mg(2+)</name>
        <dbReference type="ChEBI" id="CHEBI:18420"/>
    </cofactor>
</comment>
<dbReference type="InterPro" id="IPR008271">
    <property type="entry name" value="Ser/Thr_kinase_AS"/>
</dbReference>
<evidence type="ECO:0000259" key="20">
    <source>
        <dbReference type="PROSITE" id="PS51285"/>
    </source>
</evidence>
<dbReference type="PROSITE" id="PS00889">
    <property type="entry name" value="CNMP_BINDING_2"/>
    <property type="match status" value="2"/>
</dbReference>
<dbReference type="PANTHER" id="PTHR24353">
    <property type="entry name" value="CYCLIC NUCLEOTIDE-DEPENDENT PROTEIN KINASE"/>
    <property type="match status" value="1"/>
</dbReference>
<dbReference type="Proteomes" id="UP000002009">
    <property type="component" value="Chromosome 6"/>
</dbReference>
<dbReference type="PROSITE" id="PS00107">
    <property type="entry name" value="PROTEIN_KINASE_ATP"/>
    <property type="match status" value="1"/>
</dbReference>
<organism evidence="21 22">
    <name type="scientific">Micromonas commoda (strain RCC299 / NOUM17 / CCMP2709)</name>
    <name type="common">Picoplanktonic green alga</name>
    <dbReference type="NCBI Taxonomy" id="296587"/>
    <lineage>
        <taxon>Eukaryota</taxon>
        <taxon>Viridiplantae</taxon>
        <taxon>Chlorophyta</taxon>
        <taxon>Mamiellophyceae</taxon>
        <taxon>Mamiellales</taxon>
        <taxon>Mamiellaceae</taxon>
        <taxon>Micromonas</taxon>
    </lineage>
</organism>
<evidence type="ECO:0000256" key="12">
    <source>
        <dbReference type="ARBA" id="ARBA00022842"/>
    </source>
</evidence>
<keyword evidence="13" id="KW-0142">cGMP-binding</keyword>
<keyword evidence="6" id="KW-0140">cGMP</keyword>
<dbReference type="EMBL" id="CP001327">
    <property type="protein sequence ID" value="ACO64495.1"/>
    <property type="molecule type" value="Genomic_DNA"/>
</dbReference>
<evidence type="ECO:0000256" key="11">
    <source>
        <dbReference type="ARBA" id="ARBA00022840"/>
    </source>
</evidence>
<dbReference type="InterPro" id="IPR045270">
    <property type="entry name" value="STKc_AGC"/>
</dbReference>
<dbReference type="AlphaFoldDB" id="C1E8D5"/>
<dbReference type="PRINTS" id="PR00103">
    <property type="entry name" value="CAMPKINASE"/>
</dbReference>
<keyword evidence="4" id="KW-0963">Cytoplasm</keyword>
<dbReference type="GO" id="GO:0004692">
    <property type="term" value="F:cGMP-dependent protein kinase activity"/>
    <property type="evidence" value="ECO:0007669"/>
    <property type="project" value="UniProtKB-EC"/>
</dbReference>
<dbReference type="SUPFAM" id="SSF51206">
    <property type="entry name" value="cAMP-binding domain-like"/>
    <property type="match status" value="3"/>
</dbReference>
<dbReference type="InterPro" id="IPR000719">
    <property type="entry name" value="Prot_kinase_dom"/>
</dbReference>
<evidence type="ECO:0000256" key="1">
    <source>
        <dbReference type="ARBA" id="ARBA00001946"/>
    </source>
</evidence>
<dbReference type="PROSITE" id="PS50042">
    <property type="entry name" value="CNMP_BINDING_3"/>
    <property type="match status" value="3"/>
</dbReference>
<dbReference type="Gene3D" id="3.30.200.20">
    <property type="entry name" value="Phosphorylase Kinase, domain 1"/>
    <property type="match status" value="1"/>
</dbReference>